<dbReference type="PANTHER" id="PTHR42866">
    <property type="entry name" value="3-DEOXY-MANNO-OCTULOSONATE CYTIDYLYLTRANSFERASE"/>
    <property type="match status" value="1"/>
</dbReference>
<dbReference type="PANTHER" id="PTHR42866:SF2">
    <property type="entry name" value="3-DEOXY-MANNO-OCTULOSONATE CYTIDYLYLTRANSFERASE, MITOCHONDRIAL"/>
    <property type="match status" value="1"/>
</dbReference>
<protein>
    <submittedName>
        <fullName evidence="3">3-deoxy-manno-octulosonate cytidylyltransferase</fullName>
    </submittedName>
</protein>
<dbReference type="GO" id="GO:0005829">
    <property type="term" value="C:cytosol"/>
    <property type="evidence" value="ECO:0007669"/>
    <property type="project" value="TreeGrafter"/>
</dbReference>
<dbReference type="EMBL" id="LSMT01003334">
    <property type="protein sequence ID" value="PFX11180.1"/>
    <property type="molecule type" value="Genomic_DNA"/>
</dbReference>
<organism evidence="3 4">
    <name type="scientific">Stylophora pistillata</name>
    <name type="common">Smooth cauliflower coral</name>
    <dbReference type="NCBI Taxonomy" id="50429"/>
    <lineage>
        <taxon>Eukaryota</taxon>
        <taxon>Metazoa</taxon>
        <taxon>Cnidaria</taxon>
        <taxon>Anthozoa</taxon>
        <taxon>Hexacorallia</taxon>
        <taxon>Scleractinia</taxon>
        <taxon>Astrocoeniina</taxon>
        <taxon>Pocilloporidae</taxon>
        <taxon>Stylophora</taxon>
    </lineage>
</organism>
<evidence type="ECO:0000256" key="2">
    <source>
        <dbReference type="ARBA" id="ARBA00022695"/>
    </source>
</evidence>
<evidence type="ECO:0000313" key="3">
    <source>
        <dbReference type="EMBL" id="PFX11180.1"/>
    </source>
</evidence>
<dbReference type="OrthoDB" id="10266376at2759"/>
<reference evidence="4" key="1">
    <citation type="journal article" date="2017" name="bioRxiv">
        <title>Comparative analysis of the genomes of Stylophora pistillata and Acropora digitifera provides evidence for extensive differences between species of corals.</title>
        <authorList>
            <person name="Voolstra C.R."/>
            <person name="Li Y."/>
            <person name="Liew Y.J."/>
            <person name="Baumgarten S."/>
            <person name="Zoccola D."/>
            <person name="Flot J.-F."/>
            <person name="Tambutte S."/>
            <person name="Allemand D."/>
            <person name="Aranda M."/>
        </authorList>
    </citation>
    <scope>NUCLEOTIDE SEQUENCE [LARGE SCALE GENOMIC DNA]</scope>
</reference>
<gene>
    <name evidence="3" type="primary">kdsB</name>
    <name evidence="3" type="ORF">AWC38_SpisGene25267</name>
</gene>
<accession>A0A2B4R3U2</accession>
<comment type="caution">
    <text evidence="3">The sequence shown here is derived from an EMBL/GenBank/DDBJ whole genome shotgun (WGS) entry which is preliminary data.</text>
</comment>
<evidence type="ECO:0000256" key="1">
    <source>
        <dbReference type="ARBA" id="ARBA00022679"/>
    </source>
</evidence>
<dbReference type="Pfam" id="PF02348">
    <property type="entry name" value="CTP_transf_3"/>
    <property type="match status" value="1"/>
</dbReference>
<dbReference type="AlphaFoldDB" id="A0A2B4R3U2"/>
<dbReference type="STRING" id="50429.A0A2B4R3U2"/>
<keyword evidence="1 3" id="KW-0808">Transferase</keyword>
<dbReference type="SUPFAM" id="SSF53448">
    <property type="entry name" value="Nucleotide-diphospho-sugar transferases"/>
    <property type="match status" value="1"/>
</dbReference>
<dbReference type="GO" id="GO:0008690">
    <property type="term" value="F:3-deoxy-manno-octulosonate cytidylyltransferase activity"/>
    <property type="evidence" value="ECO:0007669"/>
    <property type="project" value="TreeGrafter"/>
</dbReference>
<dbReference type="Proteomes" id="UP000225706">
    <property type="component" value="Unassembled WGS sequence"/>
</dbReference>
<keyword evidence="2 3" id="KW-0548">Nucleotidyltransferase</keyword>
<sequence>MSDILVVIPSRLESTRLAQKPLADIGGTPLVVHAWRHAVNADVGEVIVACCSEQVADVVESSGGKAVLTDPALPSGSDRVHAAAQAIGGSAEIIVNLQGDLPSIRPETVRGALKPLDNPQIDIGTVAAIMAPELKNEPSAVSIATHLDENGLGRALYFSRSPIPWGEGPLYHHVGLYAYRRNA</sequence>
<dbReference type="InterPro" id="IPR029044">
    <property type="entry name" value="Nucleotide-diphossugar_trans"/>
</dbReference>
<name>A0A2B4R3U2_STYPI</name>
<feature type="non-terminal residue" evidence="3">
    <location>
        <position position="183"/>
    </location>
</feature>
<keyword evidence="4" id="KW-1185">Reference proteome</keyword>
<dbReference type="InterPro" id="IPR003329">
    <property type="entry name" value="Cytidylyl_trans"/>
</dbReference>
<dbReference type="Gene3D" id="3.90.550.10">
    <property type="entry name" value="Spore Coat Polysaccharide Biosynthesis Protein SpsA, Chain A"/>
    <property type="match status" value="1"/>
</dbReference>
<evidence type="ECO:0000313" key="4">
    <source>
        <dbReference type="Proteomes" id="UP000225706"/>
    </source>
</evidence>
<proteinExistence type="predicted"/>